<evidence type="ECO:0000313" key="2">
    <source>
        <dbReference type="EMBL" id="KAF6084241.1"/>
    </source>
</evidence>
<evidence type="ECO:0000256" key="1">
    <source>
        <dbReference type="SAM" id="MobiDB-lite"/>
    </source>
</evidence>
<feature type="region of interest" description="Disordered" evidence="1">
    <location>
        <begin position="127"/>
        <end position="162"/>
    </location>
</feature>
<dbReference type="Proteomes" id="UP000664940">
    <property type="component" value="Unassembled WGS sequence"/>
</dbReference>
<sequence>MHHSLGFRPCTPPAPCRPAAFCRRWGCFPPFLLPAPLLFFPSESHMLRVWGPRPWGAPSCSVRFQILLPAPLSLCGLVPVTGKDVASEPQPVPSWLLPRPRCAVGTAASHRGAAGLPGERQAVIGSQELPLPSGCRETDGNRGDLSAKPLVRPPRARGSGPPSLLLLCFP</sequence>
<proteinExistence type="predicted"/>
<comment type="caution">
    <text evidence="2">The sequence shown here is derived from an EMBL/GenBank/DDBJ whole genome shotgun (WGS) entry which is preliminary data.</text>
</comment>
<evidence type="ECO:0000313" key="3">
    <source>
        <dbReference type="Proteomes" id="UP000664940"/>
    </source>
</evidence>
<accession>A0A833Z4U1</accession>
<dbReference type="AlphaFoldDB" id="A0A833Z4U1"/>
<protein>
    <submittedName>
        <fullName evidence="2">Uncharacterized protein</fullName>
    </submittedName>
</protein>
<reference evidence="2 3" key="1">
    <citation type="journal article" date="2020" name="Nature">
        <title>Six reference-quality genomes reveal evolution of bat adaptations.</title>
        <authorList>
            <person name="Jebb D."/>
            <person name="Huang Z."/>
            <person name="Pippel M."/>
            <person name="Hughes G.M."/>
            <person name="Lavrichenko K."/>
            <person name="Devanna P."/>
            <person name="Winkler S."/>
            <person name="Jermiin L.S."/>
            <person name="Skirmuntt E.C."/>
            <person name="Katzourakis A."/>
            <person name="Burkitt-Gray L."/>
            <person name="Ray D.A."/>
            <person name="Sullivan K.A.M."/>
            <person name="Roscito J.G."/>
            <person name="Kirilenko B.M."/>
            <person name="Davalos L.M."/>
            <person name="Corthals A.P."/>
            <person name="Power M.L."/>
            <person name="Jones G."/>
            <person name="Ransome R.D."/>
            <person name="Dechmann D.K.N."/>
            <person name="Locatelli A.G."/>
            <person name="Puechmaille S.J."/>
            <person name="Fedrigo O."/>
            <person name="Jarvis E.D."/>
            <person name="Hiller M."/>
            <person name="Vernes S.C."/>
            <person name="Myers E.W."/>
            <person name="Teeling E.C."/>
        </authorList>
    </citation>
    <scope>NUCLEOTIDE SEQUENCE [LARGE SCALE GENOMIC DNA]</scope>
    <source>
        <strain evidence="2">Bat1K_MPI-CBG_1</strain>
    </source>
</reference>
<name>A0A833Z4U1_9CHIR</name>
<dbReference type="EMBL" id="JABVXQ010000012">
    <property type="protein sequence ID" value="KAF6084241.1"/>
    <property type="molecule type" value="Genomic_DNA"/>
</dbReference>
<organism evidence="2 3">
    <name type="scientific">Phyllostomus discolor</name>
    <name type="common">pale spear-nosed bat</name>
    <dbReference type="NCBI Taxonomy" id="89673"/>
    <lineage>
        <taxon>Eukaryota</taxon>
        <taxon>Metazoa</taxon>
        <taxon>Chordata</taxon>
        <taxon>Craniata</taxon>
        <taxon>Vertebrata</taxon>
        <taxon>Euteleostomi</taxon>
        <taxon>Mammalia</taxon>
        <taxon>Eutheria</taxon>
        <taxon>Laurasiatheria</taxon>
        <taxon>Chiroptera</taxon>
        <taxon>Yangochiroptera</taxon>
        <taxon>Phyllostomidae</taxon>
        <taxon>Phyllostominae</taxon>
        <taxon>Phyllostomus</taxon>
    </lineage>
</organism>
<gene>
    <name evidence="2" type="ORF">HJG60_008522</name>
</gene>